<evidence type="ECO:0008006" key="3">
    <source>
        <dbReference type="Google" id="ProtNLM"/>
    </source>
</evidence>
<gene>
    <name evidence="1" type="ORF">NQ315_000024</name>
</gene>
<dbReference type="InterPro" id="IPR009072">
    <property type="entry name" value="Histone-fold"/>
</dbReference>
<sequence>MVIRRLDQKREMRSLLREFLECVIRDTIIYSEDDPNARWKTVTAMDVENALSRQCPTLYYLGGEEDSEED</sequence>
<name>A0AAV8VFQ1_9CUCU</name>
<comment type="caution">
    <text evidence="1">The sequence shown here is derived from an EMBL/GenBank/DDBJ whole genome shotgun (WGS) entry which is preliminary data.</text>
</comment>
<dbReference type="Gene3D" id="1.10.20.10">
    <property type="entry name" value="Histone, subunit A"/>
    <property type="match status" value="1"/>
</dbReference>
<organism evidence="1 2">
    <name type="scientific">Exocentrus adspersus</name>
    <dbReference type="NCBI Taxonomy" id="1586481"/>
    <lineage>
        <taxon>Eukaryota</taxon>
        <taxon>Metazoa</taxon>
        <taxon>Ecdysozoa</taxon>
        <taxon>Arthropoda</taxon>
        <taxon>Hexapoda</taxon>
        <taxon>Insecta</taxon>
        <taxon>Pterygota</taxon>
        <taxon>Neoptera</taxon>
        <taxon>Endopterygota</taxon>
        <taxon>Coleoptera</taxon>
        <taxon>Polyphaga</taxon>
        <taxon>Cucujiformia</taxon>
        <taxon>Chrysomeloidea</taxon>
        <taxon>Cerambycidae</taxon>
        <taxon>Lamiinae</taxon>
        <taxon>Acanthocinini</taxon>
        <taxon>Exocentrus</taxon>
    </lineage>
</organism>
<protein>
    <recommendedName>
        <fullName evidence="3">Histone H4</fullName>
    </recommendedName>
</protein>
<evidence type="ECO:0000313" key="1">
    <source>
        <dbReference type="EMBL" id="KAJ8912968.1"/>
    </source>
</evidence>
<evidence type="ECO:0000313" key="2">
    <source>
        <dbReference type="Proteomes" id="UP001159042"/>
    </source>
</evidence>
<dbReference type="Proteomes" id="UP001159042">
    <property type="component" value="Unassembled WGS sequence"/>
</dbReference>
<reference evidence="1 2" key="1">
    <citation type="journal article" date="2023" name="Insect Mol. Biol.">
        <title>Genome sequencing provides insights into the evolution of gene families encoding plant cell wall-degrading enzymes in longhorned beetles.</title>
        <authorList>
            <person name="Shin N.R."/>
            <person name="Okamura Y."/>
            <person name="Kirsch R."/>
            <person name="Pauchet Y."/>
        </authorList>
    </citation>
    <scope>NUCLEOTIDE SEQUENCE [LARGE SCALE GENOMIC DNA]</scope>
    <source>
        <strain evidence="1">EAD_L_NR</strain>
    </source>
</reference>
<accession>A0AAV8VFQ1</accession>
<keyword evidence="2" id="KW-1185">Reference proteome</keyword>
<dbReference type="AlphaFoldDB" id="A0AAV8VFQ1"/>
<dbReference type="EMBL" id="JANEYG010000106">
    <property type="protein sequence ID" value="KAJ8912968.1"/>
    <property type="molecule type" value="Genomic_DNA"/>
</dbReference>
<proteinExistence type="predicted"/>
<dbReference type="GO" id="GO:0046982">
    <property type="term" value="F:protein heterodimerization activity"/>
    <property type="evidence" value="ECO:0007669"/>
    <property type="project" value="InterPro"/>
</dbReference>